<dbReference type="InterPro" id="IPR055270">
    <property type="entry name" value="Glyco_tran_10_C"/>
</dbReference>
<dbReference type="InterPro" id="IPR038577">
    <property type="entry name" value="GT10-like_C_sf"/>
</dbReference>
<dbReference type="InterPro" id="IPR001503">
    <property type="entry name" value="Glyco_trans_10"/>
</dbReference>
<dbReference type="Pfam" id="PF00852">
    <property type="entry name" value="Glyco_transf_10"/>
    <property type="match status" value="1"/>
</dbReference>
<gene>
    <name evidence="14" type="ORF">HOLleu_27591</name>
</gene>
<evidence type="ECO:0000313" key="14">
    <source>
        <dbReference type="EMBL" id="KAJ8031005.1"/>
    </source>
</evidence>
<evidence type="ECO:0000259" key="13">
    <source>
        <dbReference type="Pfam" id="PF17039"/>
    </source>
</evidence>
<keyword evidence="8" id="KW-1133">Transmembrane helix</keyword>
<keyword evidence="15" id="KW-1185">Reference proteome</keyword>
<keyword evidence="5 11" id="KW-0808">Transferase</keyword>
<dbReference type="GO" id="GO:0032580">
    <property type="term" value="C:Golgi cisterna membrane"/>
    <property type="evidence" value="ECO:0007669"/>
    <property type="project" value="UniProtKB-SubCell"/>
</dbReference>
<dbReference type="EMBL" id="JAIZAY010000013">
    <property type="protein sequence ID" value="KAJ8031005.1"/>
    <property type="molecule type" value="Genomic_DNA"/>
</dbReference>
<comment type="pathway">
    <text evidence="2">Protein modification; protein glycosylation.</text>
</comment>
<evidence type="ECO:0000256" key="10">
    <source>
        <dbReference type="ARBA" id="ARBA00023180"/>
    </source>
</evidence>
<dbReference type="SUPFAM" id="SSF53756">
    <property type="entry name" value="UDP-Glycosyltransferase/glycogen phosphorylase"/>
    <property type="match status" value="1"/>
</dbReference>
<dbReference type="InterPro" id="IPR031481">
    <property type="entry name" value="Glyco_tran_10_N"/>
</dbReference>
<dbReference type="EC" id="2.4.1.-" evidence="11"/>
<evidence type="ECO:0000256" key="8">
    <source>
        <dbReference type="ARBA" id="ARBA00022989"/>
    </source>
</evidence>
<dbReference type="Pfam" id="PF17039">
    <property type="entry name" value="Glyco_tran_10_N"/>
    <property type="match status" value="1"/>
</dbReference>
<keyword evidence="4 11" id="KW-0328">Glycosyltransferase</keyword>
<feature type="domain" description="Fucosyltransferase C-terminal" evidence="12">
    <location>
        <begin position="200"/>
        <end position="370"/>
    </location>
</feature>
<comment type="caution">
    <text evidence="14">The sequence shown here is derived from an EMBL/GenBank/DDBJ whole genome shotgun (WGS) entry which is preliminary data.</text>
</comment>
<sequence>MTLRCIPKSQLSIPDTPHEIGIREANHISDITSQVEIKVTSSVTDGKAKCQKSVLLFGLRPLWLQVCTPTVFPEYEHLVQFPRIIDCPVLNCTVLLNHTDEPREMRGYDVVLFTNVYNWLTEDMWDWAHGNRSAGQRWVMVTQESPLYVPGVQPPSRYGKITYDWTDTYKRDADFFNPYGSYTPYEGNKPLYIDEREFTRNKTKLIAWMASHCETLHWDRLKFVHELQELINVDTFGKCGEGTVEWSNQQAIVDTFSKYKFYLSLENCCCDDYITEKFWRSLKLGMVPVVVGAPYEHYTKFAPPNSFIHMDMFDSMSELAAYLLELHTNDNLYKEYFKWKNMGTLYTHIMKEHFVLPLIDDTQCSLLKKHLDTEGKEVTKLDYFGPEWYQSCTYCGRKSWINEFMYPKNYSRNEHDIWA</sequence>
<evidence type="ECO:0000256" key="3">
    <source>
        <dbReference type="ARBA" id="ARBA00008919"/>
    </source>
</evidence>
<accession>A0A9Q1H3C3</accession>
<evidence type="ECO:0000256" key="4">
    <source>
        <dbReference type="ARBA" id="ARBA00022676"/>
    </source>
</evidence>
<organism evidence="14 15">
    <name type="scientific">Holothuria leucospilota</name>
    <name type="common">Black long sea cucumber</name>
    <name type="synonym">Mertensiothuria leucospilota</name>
    <dbReference type="NCBI Taxonomy" id="206669"/>
    <lineage>
        <taxon>Eukaryota</taxon>
        <taxon>Metazoa</taxon>
        <taxon>Echinodermata</taxon>
        <taxon>Eleutherozoa</taxon>
        <taxon>Echinozoa</taxon>
        <taxon>Holothuroidea</taxon>
        <taxon>Aspidochirotacea</taxon>
        <taxon>Aspidochirotida</taxon>
        <taxon>Holothuriidae</taxon>
        <taxon>Holothuria</taxon>
    </lineage>
</organism>
<proteinExistence type="inferred from homology"/>
<evidence type="ECO:0000256" key="6">
    <source>
        <dbReference type="ARBA" id="ARBA00022692"/>
    </source>
</evidence>
<keyword evidence="6 11" id="KW-0812">Transmembrane</keyword>
<feature type="domain" description="Fucosyltransferase N-terminal" evidence="13">
    <location>
        <begin position="86"/>
        <end position="180"/>
    </location>
</feature>
<dbReference type="AlphaFoldDB" id="A0A9Q1H3C3"/>
<evidence type="ECO:0000256" key="5">
    <source>
        <dbReference type="ARBA" id="ARBA00022679"/>
    </source>
</evidence>
<evidence type="ECO:0000256" key="11">
    <source>
        <dbReference type="RuleBase" id="RU003832"/>
    </source>
</evidence>
<comment type="subcellular location">
    <subcellularLocation>
        <location evidence="11">Golgi apparatus</location>
        <location evidence="11">Golgi stack membrane</location>
        <topology evidence="11">Single-pass type II membrane protein</topology>
    </subcellularLocation>
    <subcellularLocation>
        <location evidence="1">Membrane</location>
        <topology evidence="1">Single-pass membrane protein</topology>
    </subcellularLocation>
</comment>
<dbReference type="PANTHER" id="PTHR11929">
    <property type="entry name" value="ALPHA- 1,3 -FUCOSYLTRANSFERASE"/>
    <property type="match status" value="1"/>
</dbReference>
<dbReference type="PANTHER" id="PTHR11929:SF145">
    <property type="entry name" value="ALPHA-(1,3)-FUCOSYLTRANSFERASE FUT-1"/>
    <property type="match status" value="1"/>
</dbReference>
<keyword evidence="7" id="KW-0735">Signal-anchor</keyword>
<evidence type="ECO:0000313" key="15">
    <source>
        <dbReference type="Proteomes" id="UP001152320"/>
    </source>
</evidence>
<dbReference type="OrthoDB" id="427096at2759"/>
<dbReference type="GO" id="GO:0046920">
    <property type="term" value="F:alpha-(1-&gt;3)-fucosyltransferase activity"/>
    <property type="evidence" value="ECO:0007669"/>
    <property type="project" value="TreeGrafter"/>
</dbReference>
<evidence type="ECO:0000256" key="9">
    <source>
        <dbReference type="ARBA" id="ARBA00023136"/>
    </source>
</evidence>
<keyword evidence="11" id="KW-0333">Golgi apparatus</keyword>
<protein>
    <recommendedName>
        <fullName evidence="11">Fucosyltransferase</fullName>
        <ecNumber evidence="11">2.4.1.-</ecNumber>
    </recommendedName>
</protein>
<comment type="similarity">
    <text evidence="3 11">Belongs to the glycosyltransferase 10 family.</text>
</comment>
<dbReference type="Proteomes" id="UP001152320">
    <property type="component" value="Chromosome 13"/>
</dbReference>
<evidence type="ECO:0000256" key="7">
    <source>
        <dbReference type="ARBA" id="ARBA00022968"/>
    </source>
</evidence>
<dbReference type="FunFam" id="3.40.50.11660:FF:000004">
    <property type="entry name" value="Glycoprotein 3-alpha-L-fucosyltransferase A"/>
    <property type="match status" value="1"/>
</dbReference>
<evidence type="ECO:0000256" key="1">
    <source>
        <dbReference type="ARBA" id="ARBA00004167"/>
    </source>
</evidence>
<dbReference type="Gene3D" id="3.40.50.11660">
    <property type="entry name" value="Glycosyl transferase family 10, C-terminal domain"/>
    <property type="match status" value="1"/>
</dbReference>
<name>A0A9Q1H3C3_HOLLE</name>
<reference evidence="14" key="1">
    <citation type="submission" date="2021-10" db="EMBL/GenBank/DDBJ databases">
        <title>Tropical sea cucumber genome reveals ecological adaptation and Cuvierian tubules defense mechanism.</title>
        <authorList>
            <person name="Chen T."/>
        </authorList>
    </citation>
    <scope>NUCLEOTIDE SEQUENCE</scope>
    <source>
        <strain evidence="14">Nanhai2018</strain>
        <tissue evidence="14">Muscle</tissue>
    </source>
</reference>
<keyword evidence="9" id="KW-0472">Membrane</keyword>
<evidence type="ECO:0000259" key="12">
    <source>
        <dbReference type="Pfam" id="PF00852"/>
    </source>
</evidence>
<keyword evidence="10" id="KW-0325">Glycoprotein</keyword>
<evidence type="ECO:0000256" key="2">
    <source>
        <dbReference type="ARBA" id="ARBA00004922"/>
    </source>
</evidence>